<dbReference type="OrthoDB" id="540503at2759"/>
<feature type="domain" description="Nucleotide-diphospho-sugar transferase" evidence="3">
    <location>
        <begin position="136"/>
        <end position="335"/>
    </location>
</feature>
<dbReference type="GO" id="GO:0000139">
    <property type="term" value="C:Golgi membrane"/>
    <property type="evidence" value="ECO:0007669"/>
    <property type="project" value="UniProtKB-SubCell"/>
</dbReference>
<dbReference type="PANTHER" id="PTHR46038:SF38">
    <property type="entry name" value="GLYCOSYLTRANSFERASE-RELATED"/>
    <property type="match status" value="1"/>
</dbReference>
<keyword evidence="2" id="KW-0961">Cell wall biogenesis/degradation</keyword>
<keyword evidence="2" id="KW-0333">Golgi apparatus</keyword>
<sequence>MKRTPSFGGNRMGMHRYHRTGSGGVASIRIFFIALLFFLGISFALSILYHAGWLASPFGRLSWLEPQNLGMMSTDGDSFDSITLDNEDIRLERVLKAASMRDKTVILTTLNAAWANPGSVIDLFMESFRSGETTHHLLNHLVIVSLDMKAYKRCMAIHAHCFALITEGVDFSGEKSFMSKGYLRMMWRRVNFFRVVLRKGYSFIFSDADIMWFRNPFPYFHPDADFQIACDHFTGDSSDLRNIANGGFGYVRSNNRTIEFYKFWYTSQLNYPGFHDQHVLNFIKHDEFITDIGVDMRFLSTTYFGGICEPSQYFEKVCTMHANCCIGLKSKIHDLKVILEDWRYYRSLPPSLKKASAFSWRVPQNCR</sequence>
<evidence type="ECO:0000313" key="5">
    <source>
        <dbReference type="Proteomes" id="UP000623129"/>
    </source>
</evidence>
<dbReference type="EC" id="2.4.2.-" evidence="2"/>
<gene>
    <name evidence="4" type="ORF">FCM35_KLT16071</name>
</gene>
<dbReference type="Pfam" id="PF03407">
    <property type="entry name" value="Nucleotid_trans"/>
    <property type="match status" value="1"/>
</dbReference>
<comment type="caution">
    <text evidence="4">The sequence shown here is derived from an EMBL/GenBank/DDBJ whole genome shotgun (WGS) entry which is preliminary data.</text>
</comment>
<dbReference type="InterPro" id="IPR005069">
    <property type="entry name" value="Nucl-diP-sugar_transferase"/>
</dbReference>
<dbReference type="GO" id="GO:0071555">
    <property type="term" value="P:cell wall organization"/>
    <property type="evidence" value="ECO:0007669"/>
    <property type="project" value="UniProtKB-KW"/>
</dbReference>
<evidence type="ECO:0000256" key="2">
    <source>
        <dbReference type="RuleBase" id="RU363055"/>
    </source>
</evidence>
<keyword evidence="2" id="KW-0735">Signal-anchor</keyword>
<dbReference type="InterPro" id="IPR029044">
    <property type="entry name" value="Nucleotide-diphossugar_trans"/>
</dbReference>
<feature type="transmembrane region" description="Helical" evidence="2">
    <location>
        <begin position="21"/>
        <end position="49"/>
    </location>
</feature>
<dbReference type="Proteomes" id="UP000623129">
    <property type="component" value="Unassembled WGS sequence"/>
</dbReference>
<organism evidence="4 5">
    <name type="scientific">Carex littledalei</name>
    <dbReference type="NCBI Taxonomy" id="544730"/>
    <lineage>
        <taxon>Eukaryota</taxon>
        <taxon>Viridiplantae</taxon>
        <taxon>Streptophyta</taxon>
        <taxon>Embryophyta</taxon>
        <taxon>Tracheophyta</taxon>
        <taxon>Spermatophyta</taxon>
        <taxon>Magnoliopsida</taxon>
        <taxon>Liliopsida</taxon>
        <taxon>Poales</taxon>
        <taxon>Cyperaceae</taxon>
        <taxon>Cyperoideae</taxon>
        <taxon>Cariceae</taxon>
        <taxon>Carex</taxon>
        <taxon>Carex subgen. Euthyceras</taxon>
    </lineage>
</organism>
<accession>A0A833R8L3</accession>
<protein>
    <recommendedName>
        <fullName evidence="2">Glycosyltransferase</fullName>
        <ecNumber evidence="2">2.4.2.-</ecNumber>
    </recommendedName>
</protein>
<dbReference type="PANTHER" id="PTHR46038">
    <property type="entry name" value="EXPRESSED PROTEIN-RELATED"/>
    <property type="match status" value="1"/>
</dbReference>
<name>A0A833R8L3_9POAL</name>
<keyword evidence="2" id="KW-1133">Transmembrane helix</keyword>
<evidence type="ECO:0000259" key="3">
    <source>
        <dbReference type="Pfam" id="PF03407"/>
    </source>
</evidence>
<dbReference type="GO" id="GO:0016757">
    <property type="term" value="F:glycosyltransferase activity"/>
    <property type="evidence" value="ECO:0007669"/>
    <property type="project" value="UniProtKB-KW"/>
</dbReference>
<proteinExistence type="inferred from homology"/>
<comment type="subcellular location">
    <subcellularLocation>
        <location evidence="2">Golgi apparatus membrane</location>
        <topology evidence="2">Single-pass type II membrane protein</topology>
    </subcellularLocation>
</comment>
<comment type="similarity">
    <text evidence="1 2">Belongs to the glycosyltransferase 77 family.</text>
</comment>
<dbReference type="AlphaFoldDB" id="A0A833R8L3"/>
<dbReference type="InterPro" id="IPR044821">
    <property type="entry name" value="At1g28695/At4g15970-like"/>
</dbReference>
<keyword evidence="2" id="KW-0472">Membrane</keyword>
<keyword evidence="2" id="KW-0328">Glycosyltransferase</keyword>
<evidence type="ECO:0000313" key="4">
    <source>
        <dbReference type="EMBL" id="KAF3340300.1"/>
    </source>
</evidence>
<keyword evidence="2" id="KW-0812">Transmembrane</keyword>
<reference evidence="4" key="1">
    <citation type="submission" date="2020-01" db="EMBL/GenBank/DDBJ databases">
        <title>Genome sequence of Kobresia littledalei, the first chromosome-level genome in the family Cyperaceae.</title>
        <authorList>
            <person name="Qu G."/>
        </authorList>
    </citation>
    <scope>NUCLEOTIDE SEQUENCE</scope>
    <source>
        <strain evidence="4">C.B.Clarke</strain>
        <tissue evidence="4">Leaf</tissue>
    </source>
</reference>
<dbReference type="SUPFAM" id="SSF53448">
    <property type="entry name" value="Nucleotide-diphospho-sugar transferases"/>
    <property type="match status" value="1"/>
</dbReference>
<evidence type="ECO:0000256" key="1">
    <source>
        <dbReference type="ARBA" id="ARBA00007033"/>
    </source>
</evidence>
<keyword evidence="2 4" id="KW-0808">Transferase</keyword>
<keyword evidence="5" id="KW-1185">Reference proteome</keyword>
<dbReference type="EMBL" id="SWLB01000003">
    <property type="protein sequence ID" value="KAF3340300.1"/>
    <property type="molecule type" value="Genomic_DNA"/>
</dbReference>